<evidence type="ECO:0000256" key="7">
    <source>
        <dbReference type="SAM" id="MobiDB-lite"/>
    </source>
</evidence>
<evidence type="ECO:0000313" key="10">
    <source>
        <dbReference type="EMBL" id="PZE21028.1"/>
    </source>
</evidence>
<reference evidence="10" key="1">
    <citation type="submission" date="2018-06" db="EMBL/GenBank/DDBJ databases">
        <title>Paenibacillus xerothermodurans sp. nov. an extremely dry heat resistant spore forming bacterium isolated from the soil of Cape Canaveral, Florida.</title>
        <authorList>
            <person name="Seuylemezian A."/>
            <person name="Kaur N."/>
            <person name="Patil P."/>
            <person name="Patil P."/>
            <person name="Mayilraj S."/>
            <person name="Vaishampayan P."/>
        </authorList>
    </citation>
    <scope>NUCLEOTIDE SEQUENCE [LARGE SCALE GENOMIC DNA]</scope>
    <source>
        <strain evidence="10">ATCC 27380</strain>
    </source>
</reference>
<sequence>MQADKHDDNMTKKLQWWQLSLLGVACTIGTGYFLGASIAITIAGPAVLISFVLAALGTYIVYDMLATMTAEDPLKGSFRSYEKKAYGRWAGFSSGWGYWSSELLIMGSQMAALSLFTRLWFPNVPMWIFASCYAVLALIIVMVGTKGFERMENLFAVVKIAAIIMFLVIASAALMGWIGEGTQPARFPVDEFFTAGVLGLWSSLIFAFYAFGGIEIMGLMAMRLRDPKQAPKAGKIMLITLGVIYVISLTLALMLIPWTLIHSKESPFVLALNGYDVAFVPHLFNAVFIIAGFSTLVASLFAVTTILVTLADDGDAPAYFAHRGEKKLPLRAVGLTTAGLLVSILMALLLPERLYEYVTTAAGLMLLYNWFFILVTSGRILRLSAWGKTKRFTGMTLIVLAVSGAVLHATSRPGFFISLAFVLIIGVVTIIMHRRWEREASESRASENQLISLQSEIAAKSDQRHPGDRRDGNKHPAR</sequence>
<organism evidence="10 11">
    <name type="scientific">Paenibacillus xerothermodurans</name>
    <dbReference type="NCBI Taxonomy" id="1977292"/>
    <lineage>
        <taxon>Bacteria</taxon>
        <taxon>Bacillati</taxon>
        <taxon>Bacillota</taxon>
        <taxon>Bacilli</taxon>
        <taxon>Bacillales</taxon>
        <taxon>Paenibacillaceae</taxon>
        <taxon>Paenibacillus</taxon>
    </lineage>
</organism>
<feature type="transmembrane region" description="Helical" evidence="8">
    <location>
        <begin position="236"/>
        <end position="261"/>
    </location>
</feature>
<feature type="transmembrane region" description="Helical" evidence="8">
    <location>
        <begin position="21"/>
        <end position="40"/>
    </location>
</feature>
<evidence type="ECO:0000256" key="6">
    <source>
        <dbReference type="ARBA" id="ARBA00023136"/>
    </source>
</evidence>
<evidence type="ECO:0000313" key="11">
    <source>
        <dbReference type="Proteomes" id="UP000214746"/>
    </source>
</evidence>
<keyword evidence="3 8" id="KW-0812">Transmembrane</keyword>
<feature type="transmembrane region" description="Helical" evidence="8">
    <location>
        <begin position="332"/>
        <end position="351"/>
    </location>
</feature>
<dbReference type="Proteomes" id="UP000214746">
    <property type="component" value="Unassembled WGS sequence"/>
</dbReference>
<comment type="caution">
    <text evidence="10">The sequence shown here is derived from an EMBL/GenBank/DDBJ whole genome shotgun (WGS) entry which is preliminary data.</text>
</comment>
<feature type="transmembrane region" description="Helical" evidence="8">
    <location>
        <begin position="126"/>
        <end position="144"/>
    </location>
</feature>
<evidence type="ECO:0000256" key="5">
    <source>
        <dbReference type="ARBA" id="ARBA00022989"/>
    </source>
</evidence>
<keyword evidence="4" id="KW-0029">Amino-acid transport</keyword>
<feature type="transmembrane region" description="Helical" evidence="8">
    <location>
        <begin position="415"/>
        <end position="432"/>
    </location>
</feature>
<dbReference type="PROSITE" id="PS51257">
    <property type="entry name" value="PROKAR_LIPOPROTEIN"/>
    <property type="match status" value="1"/>
</dbReference>
<feature type="domain" description="Amino acid permease/ SLC12A" evidence="9">
    <location>
        <begin position="21"/>
        <end position="378"/>
    </location>
</feature>
<keyword evidence="5 8" id="KW-1133">Transmembrane helix</keyword>
<dbReference type="Gene3D" id="1.20.1740.10">
    <property type="entry name" value="Amino acid/polyamine transporter I"/>
    <property type="match status" value="1"/>
</dbReference>
<evidence type="ECO:0000256" key="1">
    <source>
        <dbReference type="ARBA" id="ARBA00004141"/>
    </source>
</evidence>
<protein>
    <submittedName>
        <fullName evidence="10">Amino acid permease</fullName>
    </submittedName>
</protein>
<dbReference type="PIRSF" id="PIRSF006060">
    <property type="entry name" value="AA_transporter"/>
    <property type="match status" value="1"/>
</dbReference>
<evidence type="ECO:0000256" key="3">
    <source>
        <dbReference type="ARBA" id="ARBA00022692"/>
    </source>
</evidence>
<evidence type="ECO:0000259" key="9">
    <source>
        <dbReference type="Pfam" id="PF00324"/>
    </source>
</evidence>
<feature type="transmembrane region" description="Helical" evidence="8">
    <location>
        <begin position="357"/>
        <end position="380"/>
    </location>
</feature>
<feature type="transmembrane region" description="Helical" evidence="8">
    <location>
        <begin position="46"/>
        <end position="65"/>
    </location>
</feature>
<proteinExistence type="predicted"/>
<dbReference type="GO" id="GO:0006865">
    <property type="term" value="P:amino acid transport"/>
    <property type="evidence" value="ECO:0007669"/>
    <property type="project" value="UniProtKB-KW"/>
</dbReference>
<feature type="transmembrane region" description="Helical" evidence="8">
    <location>
        <begin position="198"/>
        <end position="224"/>
    </location>
</feature>
<feature type="transmembrane region" description="Helical" evidence="8">
    <location>
        <begin position="156"/>
        <end position="178"/>
    </location>
</feature>
<keyword evidence="11" id="KW-1185">Reference proteome</keyword>
<dbReference type="GO" id="GO:0016020">
    <property type="term" value="C:membrane"/>
    <property type="evidence" value="ECO:0007669"/>
    <property type="project" value="UniProtKB-SubCell"/>
</dbReference>
<evidence type="ECO:0000256" key="8">
    <source>
        <dbReference type="SAM" id="Phobius"/>
    </source>
</evidence>
<dbReference type="AlphaFoldDB" id="A0A2W1P1N5"/>
<dbReference type="PANTHER" id="PTHR43495:SF5">
    <property type="entry name" value="GAMMA-AMINOBUTYRIC ACID PERMEASE"/>
    <property type="match status" value="1"/>
</dbReference>
<evidence type="ECO:0000256" key="4">
    <source>
        <dbReference type="ARBA" id="ARBA00022970"/>
    </source>
</evidence>
<gene>
    <name evidence="10" type="ORF">CBW46_010120</name>
</gene>
<dbReference type="RefSeq" id="WP_089199884.1">
    <property type="nucleotide sequence ID" value="NZ_NHRJ02000004.1"/>
</dbReference>
<feature type="transmembrane region" description="Helical" evidence="8">
    <location>
        <begin position="281"/>
        <end position="311"/>
    </location>
</feature>
<name>A0A2W1P1N5_PAEXE</name>
<accession>A0A2W1P1N5</accession>
<feature type="region of interest" description="Disordered" evidence="7">
    <location>
        <begin position="456"/>
        <end position="478"/>
    </location>
</feature>
<feature type="compositionally biased region" description="Basic and acidic residues" evidence="7">
    <location>
        <begin position="459"/>
        <end position="478"/>
    </location>
</feature>
<feature type="transmembrane region" description="Helical" evidence="8">
    <location>
        <begin position="392"/>
        <end position="409"/>
    </location>
</feature>
<evidence type="ECO:0000256" key="2">
    <source>
        <dbReference type="ARBA" id="ARBA00022448"/>
    </source>
</evidence>
<dbReference type="EMBL" id="NHRJ02000004">
    <property type="protein sequence ID" value="PZE21028.1"/>
    <property type="molecule type" value="Genomic_DNA"/>
</dbReference>
<keyword evidence="6 8" id="KW-0472">Membrane</keyword>
<dbReference type="OrthoDB" id="9780162at2"/>
<feature type="transmembrane region" description="Helical" evidence="8">
    <location>
        <begin position="86"/>
        <end position="106"/>
    </location>
</feature>
<dbReference type="Pfam" id="PF00324">
    <property type="entry name" value="AA_permease"/>
    <property type="match status" value="1"/>
</dbReference>
<keyword evidence="2" id="KW-0813">Transport</keyword>
<dbReference type="GO" id="GO:0055085">
    <property type="term" value="P:transmembrane transport"/>
    <property type="evidence" value="ECO:0007669"/>
    <property type="project" value="InterPro"/>
</dbReference>
<dbReference type="InterPro" id="IPR004841">
    <property type="entry name" value="AA-permease/SLC12A_dom"/>
</dbReference>
<comment type="subcellular location">
    <subcellularLocation>
        <location evidence="1">Membrane</location>
        <topology evidence="1">Multi-pass membrane protein</topology>
    </subcellularLocation>
</comment>
<dbReference type="PANTHER" id="PTHR43495">
    <property type="entry name" value="GABA PERMEASE"/>
    <property type="match status" value="1"/>
</dbReference>